<dbReference type="OrthoDB" id="451713at2"/>
<dbReference type="RefSeq" id="WP_103880699.1">
    <property type="nucleotide sequence ID" value="NZ_FNVG01000011.1"/>
</dbReference>
<evidence type="ECO:0000313" key="2">
    <source>
        <dbReference type="EMBL" id="SEG33811.1"/>
    </source>
</evidence>
<dbReference type="Proteomes" id="UP000236721">
    <property type="component" value="Unassembled WGS sequence"/>
</dbReference>
<gene>
    <name evidence="2" type="ORF">SAMN04488244_11191</name>
</gene>
<feature type="transmembrane region" description="Helical" evidence="1">
    <location>
        <begin position="190"/>
        <end position="211"/>
    </location>
</feature>
<feature type="transmembrane region" description="Helical" evidence="1">
    <location>
        <begin position="149"/>
        <end position="170"/>
    </location>
</feature>
<evidence type="ECO:0008006" key="4">
    <source>
        <dbReference type="Google" id="ProtNLM"/>
    </source>
</evidence>
<feature type="transmembrane region" description="Helical" evidence="1">
    <location>
        <begin position="121"/>
        <end position="142"/>
    </location>
</feature>
<keyword evidence="1" id="KW-0472">Membrane</keyword>
<keyword evidence="3" id="KW-1185">Reference proteome</keyword>
<keyword evidence="1" id="KW-0812">Transmembrane</keyword>
<keyword evidence="1" id="KW-1133">Transmembrane helix</keyword>
<dbReference type="EMBL" id="FNVG01000011">
    <property type="protein sequence ID" value="SEG33811.1"/>
    <property type="molecule type" value="Genomic_DNA"/>
</dbReference>
<evidence type="ECO:0000256" key="1">
    <source>
        <dbReference type="SAM" id="Phobius"/>
    </source>
</evidence>
<evidence type="ECO:0000313" key="3">
    <source>
        <dbReference type="Proteomes" id="UP000236721"/>
    </source>
</evidence>
<sequence>MNIKLTPDLLAIYLLAIAVLITISLISIYFHLPIHFFTRDVTTQANISPFSGVLSNLGIYLWCVAATASFFAAMLLRNRNQTEPLPFLFSSACLTTYLMLDDAFLIHDSIVPVHIGVGEKAVYLVLAIAVLLYLVFFMATILRTNYVPLILAFAFLSSSVVIDSIFESWLVLQIGHWKSIIEDGAKWLGIVSWCIYHVQTAFAFIIQTYTLPEVANENRTY</sequence>
<protein>
    <recommendedName>
        <fullName evidence="4">Oxidase</fullName>
    </recommendedName>
</protein>
<proteinExistence type="predicted"/>
<dbReference type="AlphaFoldDB" id="A0A1H5ZBY9"/>
<accession>A0A1H5ZBY9</accession>
<organism evidence="2 3">
    <name type="scientific">Vibrio hangzhouensis</name>
    <dbReference type="NCBI Taxonomy" id="462991"/>
    <lineage>
        <taxon>Bacteria</taxon>
        <taxon>Pseudomonadati</taxon>
        <taxon>Pseudomonadota</taxon>
        <taxon>Gammaproteobacteria</taxon>
        <taxon>Vibrionales</taxon>
        <taxon>Vibrionaceae</taxon>
        <taxon>Vibrio</taxon>
    </lineage>
</organism>
<feature type="transmembrane region" description="Helical" evidence="1">
    <location>
        <begin position="12"/>
        <end position="37"/>
    </location>
</feature>
<reference evidence="3" key="1">
    <citation type="submission" date="2016-10" db="EMBL/GenBank/DDBJ databases">
        <authorList>
            <person name="Varghese N."/>
            <person name="Submissions S."/>
        </authorList>
    </citation>
    <scope>NUCLEOTIDE SEQUENCE [LARGE SCALE GENOMIC DNA]</scope>
    <source>
        <strain evidence="3">CGMCC 1.7062</strain>
    </source>
</reference>
<feature type="transmembrane region" description="Helical" evidence="1">
    <location>
        <begin position="57"/>
        <end position="75"/>
    </location>
</feature>
<feature type="transmembrane region" description="Helical" evidence="1">
    <location>
        <begin position="87"/>
        <end position="106"/>
    </location>
</feature>
<name>A0A1H5ZBY9_9VIBR</name>